<dbReference type="KEGG" id="izh:FEM41_00455"/>
<accession>A0A4P8YCM4</accession>
<dbReference type="Pfam" id="PF07963">
    <property type="entry name" value="N_methyl"/>
    <property type="match status" value="1"/>
</dbReference>
<dbReference type="EMBL" id="CP040428">
    <property type="protein sequence ID" value="QCT18220.1"/>
    <property type="molecule type" value="Genomic_DNA"/>
</dbReference>
<dbReference type="InterPro" id="IPR012902">
    <property type="entry name" value="N_methyl_site"/>
</dbReference>
<dbReference type="GO" id="GO:0016020">
    <property type="term" value="C:membrane"/>
    <property type="evidence" value="ECO:0007669"/>
    <property type="project" value="UniProtKB-SubCell"/>
</dbReference>
<organism evidence="3 4">
    <name type="scientific">Jejubacter calystegiae</name>
    <dbReference type="NCBI Taxonomy" id="2579935"/>
    <lineage>
        <taxon>Bacteria</taxon>
        <taxon>Pseudomonadati</taxon>
        <taxon>Pseudomonadota</taxon>
        <taxon>Gammaproteobacteria</taxon>
        <taxon>Enterobacterales</taxon>
        <taxon>Enterobacteriaceae</taxon>
        <taxon>Jejubacter</taxon>
    </lineage>
</organism>
<dbReference type="NCBIfam" id="TIGR02532">
    <property type="entry name" value="IV_pilin_GFxxxE"/>
    <property type="match status" value="1"/>
</dbReference>
<gene>
    <name evidence="3" type="ORF">FEM41_00455</name>
</gene>
<keyword evidence="4" id="KW-1185">Reference proteome</keyword>
<feature type="domain" description="Prepilin peptidase dependent protein C-like C-terminal" evidence="2">
    <location>
        <begin position="30"/>
        <end position="100"/>
    </location>
</feature>
<evidence type="ECO:0000313" key="3">
    <source>
        <dbReference type="EMBL" id="QCT18220.1"/>
    </source>
</evidence>
<evidence type="ECO:0000259" key="2">
    <source>
        <dbReference type="Pfam" id="PF12528"/>
    </source>
</evidence>
<comment type="subcellular location">
    <subcellularLocation>
        <location evidence="1">Membrane</location>
        <topology evidence="1">Single-pass membrane protein</topology>
    </subcellularLocation>
</comment>
<dbReference type="Proteomes" id="UP000302163">
    <property type="component" value="Chromosome"/>
</dbReference>
<protein>
    <submittedName>
        <fullName evidence="3">Prepilin-type N-terminal cleavage/methylation domain-containing protein</fullName>
    </submittedName>
</protein>
<evidence type="ECO:0000256" key="1">
    <source>
        <dbReference type="ARBA" id="ARBA00004167"/>
    </source>
</evidence>
<dbReference type="PROSITE" id="PS00409">
    <property type="entry name" value="PROKAR_NTER_METHYL"/>
    <property type="match status" value="1"/>
</dbReference>
<evidence type="ECO:0000313" key="4">
    <source>
        <dbReference type="Proteomes" id="UP000302163"/>
    </source>
</evidence>
<dbReference type="InterPro" id="IPR022204">
    <property type="entry name" value="PpdC-like_C"/>
</dbReference>
<sequence length="118" mass="12802">MTRRNSGFSLVETLVALVLFSLALSGLLGWQRSLMLGLREQHQMLLRWREAERLLEVQAPASTVPGVIRGETIKEGCVSIWVMISGATGGNTRLSRLHCPGFNTGSALNSPSPLRGEG</sequence>
<dbReference type="RefSeq" id="WP_138093216.1">
    <property type="nucleotide sequence ID" value="NZ_CP040428.1"/>
</dbReference>
<dbReference type="Pfam" id="PF12528">
    <property type="entry name" value="T2SSppdC"/>
    <property type="match status" value="1"/>
</dbReference>
<reference evidence="3 4" key="1">
    <citation type="submission" date="2019-05" db="EMBL/GenBank/DDBJ databases">
        <title>Complete genome sequence of Izhakiella calystegiae KSNA2, an endophyte isolated from beach morning glory (Calystegia soldanella).</title>
        <authorList>
            <person name="Jiang L."/>
            <person name="Jeong J.C."/>
            <person name="Kim C.Y."/>
            <person name="Kim D.H."/>
            <person name="Kim S.W."/>
            <person name="Lee j."/>
        </authorList>
    </citation>
    <scope>NUCLEOTIDE SEQUENCE [LARGE SCALE GENOMIC DNA]</scope>
    <source>
        <strain evidence="3 4">KSNA2</strain>
    </source>
</reference>
<dbReference type="AlphaFoldDB" id="A0A4P8YCM4"/>
<name>A0A4P8YCM4_9ENTR</name>
<proteinExistence type="predicted"/>